<dbReference type="SUPFAM" id="SSF48452">
    <property type="entry name" value="TPR-like"/>
    <property type="match status" value="1"/>
</dbReference>
<accession>A0A371C3W2</accession>
<dbReference type="Pfam" id="PF00160">
    <property type="entry name" value="Pro_isomerase"/>
    <property type="match status" value="1"/>
</dbReference>
<dbReference type="FunFam" id="2.40.100.10:FF:000044">
    <property type="entry name" value="Cyclophilin 40"/>
    <property type="match status" value="1"/>
</dbReference>
<dbReference type="SUPFAM" id="SSF50891">
    <property type="entry name" value="Cyclophilin-like"/>
    <property type="match status" value="1"/>
</dbReference>
<comment type="catalytic activity">
    <reaction evidence="1">
        <text>[protein]-peptidylproline (omega=180) = [protein]-peptidylproline (omega=0)</text>
        <dbReference type="Rhea" id="RHEA:16237"/>
        <dbReference type="Rhea" id="RHEA-COMP:10747"/>
        <dbReference type="Rhea" id="RHEA-COMP:10748"/>
        <dbReference type="ChEBI" id="CHEBI:83833"/>
        <dbReference type="ChEBI" id="CHEBI:83834"/>
        <dbReference type="EC" id="5.2.1.8"/>
    </reaction>
</comment>
<dbReference type="PANTHER" id="PTHR11071">
    <property type="entry name" value="PEPTIDYL-PROLYL CIS-TRANS ISOMERASE"/>
    <property type="match status" value="1"/>
</dbReference>
<dbReference type="EC" id="5.2.1.8" evidence="2"/>
<dbReference type="PRINTS" id="PR00153">
    <property type="entry name" value="CSAPPISMRASE"/>
</dbReference>
<dbReference type="InterPro" id="IPR011990">
    <property type="entry name" value="TPR-like_helical_dom_sf"/>
</dbReference>
<evidence type="ECO:0000259" key="5">
    <source>
        <dbReference type="PROSITE" id="PS50072"/>
    </source>
</evidence>
<dbReference type="SMART" id="SM00028">
    <property type="entry name" value="TPR"/>
    <property type="match status" value="2"/>
</dbReference>
<dbReference type="Gene3D" id="2.40.100.10">
    <property type="entry name" value="Cyclophilin-like"/>
    <property type="match status" value="1"/>
</dbReference>
<dbReference type="EMBL" id="KZ857340">
    <property type="protein sequence ID" value="RDW24996.1"/>
    <property type="molecule type" value="Genomic_DNA"/>
</dbReference>
<dbReference type="Proteomes" id="UP000256601">
    <property type="component" value="Unassembled WGS sequence"/>
</dbReference>
<dbReference type="GO" id="GO:0003755">
    <property type="term" value="F:peptidyl-prolyl cis-trans isomerase activity"/>
    <property type="evidence" value="ECO:0007669"/>
    <property type="project" value="UniProtKB-KW"/>
</dbReference>
<sequence>MSAFVYMDFAVGGEPVGRVVFELFDDTPLTSANFRALCKGDKPTPEGSVPLTFKDSNIHRIVRNFAIQGGDIVYGDGTGGTSIYGDQFDDENFVHNHAEPFVLSMANAGPNSNKSQFFVTLKGSPHLDGKHVAFGKVVAGKSVLRQLEELDTAPGDVPVLPVTITNCGELKRDAKLLLPFIGSQDGLTADKYEEHPDDNFNVGKEEGELNFDDPEQALRVTLEIKAYATEVYKMAGDAESEEERAMVLRVALQKYKKALRYVFELSPDPDSSKKAYDEFQKAKLALHQNMGLVALQLKKYDQVINSTTSALEMECATSRDRAKALSRRSSAYQGLKKQERAINDLEQAHELLPSDPQISKSLTALKQESEMKEKKQKAQYAKFFS</sequence>
<evidence type="ECO:0000256" key="3">
    <source>
        <dbReference type="ARBA" id="ARBA00023110"/>
    </source>
</evidence>
<dbReference type="InterPro" id="IPR019734">
    <property type="entry name" value="TPR_rpt"/>
</dbReference>
<gene>
    <name evidence="6" type="ORF">B0I71DRAFT_133377</name>
</gene>
<feature type="domain" description="PPIase cyclophilin-type" evidence="5">
    <location>
        <begin position="6"/>
        <end position="169"/>
    </location>
</feature>
<protein>
    <recommendedName>
        <fullName evidence="2">peptidylprolyl isomerase</fullName>
        <ecNumber evidence="2">5.2.1.8</ecNumber>
    </recommendedName>
</protein>
<dbReference type="PROSITE" id="PS50005">
    <property type="entry name" value="TPR"/>
    <property type="match status" value="1"/>
</dbReference>
<dbReference type="GO" id="GO:0005829">
    <property type="term" value="C:cytosol"/>
    <property type="evidence" value="ECO:0007669"/>
    <property type="project" value="TreeGrafter"/>
</dbReference>
<dbReference type="VEuPathDB" id="FungiDB:YALI0_A17314g"/>
<organism evidence="6 7">
    <name type="scientific">Yarrowia lipolytica</name>
    <name type="common">Candida lipolytica</name>
    <dbReference type="NCBI Taxonomy" id="4952"/>
    <lineage>
        <taxon>Eukaryota</taxon>
        <taxon>Fungi</taxon>
        <taxon>Dikarya</taxon>
        <taxon>Ascomycota</taxon>
        <taxon>Saccharomycotina</taxon>
        <taxon>Dipodascomycetes</taxon>
        <taxon>Dipodascales</taxon>
        <taxon>Dipodascales incertae sedis</taxon>
        <taxon>Yarrowia</taxon>
    </lineage>
</organism>
<evidence type="ECO:0000313" key="7">
    <source>
        <dbReference type="Proteomes" id="UP000256601"/>
    </source>
</evidence>
<keyword evidence="3" id="KW-0697">Rotamase</keyword>
<keyword evidence="4" id="KW-0413">Isomerase</keyword>
<dbReference type="Gene3D" id="1.25.40.10">
    <property type="entry name" value="Tetratricopeptide repeat domain"/>
    <property type="match status" value="1"/>
</dbReference>
<dbReference type="GO" id="GO:0006457">
    <property type="term" value="P:protein folding"/>
    <property type="evidence" value="ECO:0007669"/>
    <property type="project" value="TreeGrafter"/>
</dbReference>
<evidence type="ECO:0000256" key="2">
    <source>
        <dbReference type="ARBA" id="ARBA00013194"/>
    </source>
</evidence>
<dbReference type="VEuPathDB" id="FungiDB:YALI1_A17450g"/>
<evidence type="ECO:0000313" key="6">
    <source>
        <dbReference type="EMBL" id="RDW24996.1"/>
    </source>
</evidence>
<dbReference type="OrthoDB" id="4085099at2759"/>
<evidence type="ECO:0000256" key="1">
    <source>
        <dbReference type="ARBA" id="ARBA00000971"/>
    </source>
</evidence>
<dbReference type="PROSITE" id="PS50072">
    <property type="entry name" value="CSA_PPIASE_2"/>
    <property type="match status" value="1"/>
</dbReference>
<dbReference type="GO" id="GO:0016018">
    <property type="term" value="F:cyclosporin A binding"/>
    <property type="evidence" value="ECO:0007669"/>
    <property type="project" value="TreeGrafter"/>
</dbReference>
<dbReference type="InterPro" id="IPR002130">
    <property type="entry name" value="Cyclophilin-type_PPIase_dom"/>
</dbReference>
<evidence type="ECO:0000256" key="4">
    <source>
        <dbReference type="ARBA" id="ARBA00023235"/>
    </source>
</evidence>
<dbReference type="AlphaFoldDB" id="A0A371C3W2"/>
<name>A0A371C3W2_YARLL</name>
<dbReference type="InterPro" id="IPR029000">
    <property type="entry name" value="Cyclophilin-like_dom_sf"/>
</dbReference>
<dbReference type="PANTHER" id="PTHR11071:SF561">
    <property type="entry name" value="PEPTIDYL-PROLYL CIS-TRANS ISOMERASE D-RELATED"/>
    <property type="match status" value="1"/>
</dbReference>
<proteinExistence type="predicted"/>
<reference evidence="6 7" key="1">
    <citation type="submission" date="2018-07" db="EMBL/GenBank/DDBJ databases">
        <title>Draft Genome Assemblies for Five Robust Yarrowia lipolytica Strains Exhibiting High Lipid Production and Pentose Sugar Utilization and Sugar Alcohol Secretion from Undetoxified Lignocellulosic Biomass Hydrolysates.</title>
        <authorList>
            <consortium name="DOE Joint Genome Institute"/>
            <person name="Walker C."/>
            <person name="Ryu S."/>
            <person name="Na H."/>
            <person name="Zane M."/>
            <person name="LaButti K."/>
            <person name="Lipzen A."/>
            <person name="Haridas S."/>
            <person name="Barry K."/>
            <person name="Grigoriev I.V."/>
            <person name="Quarterman J."/>
            <person name="Slininger P."/>
            <person name="Dien B."/>
            <person name="Trinh C.T."/>
        </authorList>
    </citation>
    <scope>NUCLEOTIDE SEQUENCE [LARGE SCALE GENOMIC DNA]</scope>
    <source>
        <strain evidence="6 7">YB392</strain>
    </source>
</reference>